<evidence type="ECO:0000256" key="7">
    <source>
        <dbReference type="RuleBase" id="RU003991"/>
    </source>
</evidence>
<accession>A0A1M5LKF1</accession>
<dbReference type="PANTHER" id="PTHR33516">
    <property type="entry name" value="LEXA REPRESSOR"/>
    <property type="match status" value="1"/>
</dbReference>
<dbReference type="CDD" id="cd06529">
    <property type="entry name" value="S24_LexA-like"/>
    <property type="match status" value="1"/>
</dbReference>
<evidence type="ECO:0000256" key="4">
    <source>
        <dbReference type="ARBA" id="ARBA00022813"/>
    </source>
</evidence>
<dbReference type="GO" id="GO:0006355">
    <property type="term" value="P:regulation of DNA-templated transcription"/>
    <property type="evidence" value="ECO:0007669"/>
    <property type="project" value="InterPro"/>
</dbReference>
<dbReference type="SUPFAM" id="SSF51306">
    <property type="entry name" value="LexA/Signal peptidase"/>
    <property type="match status" value="1"/>
</dbReference>
<evidence type="ECO:0000256" key="2">
    <source>
        <dbReference type="ARBA" id="ARBA00022763"/>
    </source>
</evidence>
<dbReference type="GO" id="GO:0006281">
    <property type="term" value="P:DNA repair"/>
    <property type="evidence" value="ECO:0007669"/>
    <property type="project" value="UniProtKB-KW"/>
</dbReference>
<dbReference type="GO" id="GO:0003677">
    <property type="term" value="F:DNA binding"/>
    <property type="evidence" value="ECO:0007669"/>
    <property type="project" value="InterPro"/>
</dbReference>
<keyword evidence="2" id="KW-0227">DNA damage</keyword>
<keyword evidence="3 7" id="KW-0378">Hydrolase</keyword>
<organism evidence="10 11">
    <name type="scientific">Fodinibius roseus</name>
    <dbReference type="NCBI Taxonomy" id="1194090"/>
    <lineage>
        <taxon>Bacteria</taxon>
        <taxon>Pseudomonadati</taxon>
        <taxon>Balneolota</taxon>
        <taxon>Balneolia</taxon>
        <taxon>Balneolales</taxon>
        <taxon>Balneolaceae</taxon>
        <taxon>Fodinibius</taxon>
    </lineage>
</organism>
<proteinExistence type="inferred from homology"/>
<gene>
    <name evidence="10" type="ORF">SAMN05443144_14210</name>
</gene>
<name>A0A1M5LKF1_9BACT</name>
<protein>
    <submittedName>
        <fullName evidence="10">Repressor LexA</fullName>
    </submittedName>
</protein>
<dbReference type="GO" id="GO:0004252">
    <property type="term" value="F:serine-type endopeptidase activity"/>
    <property type="evidence" value="ECO:0007669"/>
    <property type="project" value="InterPro"/>
</dbReference>
<sequence>MKSLTDKQQQLWEYILDFYEDYSQFPSYEDMQEAFGYSSSNSIYQHLQALTKKNYLAKHGRGHYDIHPSKRNELSGFYPGIPVKGRIAAGAMHEAISENLGHLPVEIHPETSDHYFALIVDGESMIDADIRDGDYIIIDPREPGDGEIGAIRYRGETTLKTIRKRADGITLQPENPSFDPIDITPEEWEKVTVYGTYVGKAWKKGNDWGLIFRAG</sequence>
<dbReference type="GO" id="GO:0009432">
    <property type="term" value="P:SOS response"/>
    <property type="evidence" value="ECO:0007669"/>
    <property type="project" value="UniProtKB-KW"/>
</dbReference>
<keyword evidence="6" id="KW-0742">SOS response</keyword>
<evidence type="ECO:0000256" key="6">
    <source>
        <dbReference type="ARBA" id="ARBA00023236"/>
    </source>
</evidence>
<dbReference type="Pfam" id="PF01726">
    <property type="entry name" value="LexA_DNA_bind"/>
    <property type="match status" value="1"/>
</dbReference>
<dbReference type="InterPro" id="IPR050077">
    <property type="entry name" value="LexA_repressor"/>
</dbReference>
<reference evidence="10 11" key="1">
    <citation type="submission" date="2016-11" db="EMBL/GenBank/DDBJ databases">
        <authorList>
            <person name="Jaros S."/>
            <person name="Januszkiewicz K."/>
            <person name="Wedrychowicz H."/>
        </authorList>
    </citation>
    <scope>NUCLEOTIDE SEQUENCE [LARGE SCALE GENOMIC DNA]</scope>
    <source>
        <strain evidence="10 11">DSM 21986</strain>
    </source>
</reference>
<dbReference type="EMBL" id="FQUS01000042">
    <property type="protein sequence ID" value="SHG64843.1"/>
    <property type="molecule type" value="Genomic_DNA"/>
</dbReference>
<dbReference type="InterPro" id="IPR015927">
    <property type="entry name" value="Peptidase_S24_S26A/B/C"/>
</dbReference>
<dbReference type="Proteomes" id="UP000184041">
    <property type="component" value="Unassembled WGS sequence"/>
</dbReference>
<dbReference type="STRING" id="1194090.SAMN05443144_14210"/>
<evidence type="ECO:0000313" key="10">
    <source>
        <dbReference type="EMBL" id="SHG64843.1"/>
    </source>
</evidence>
<dbReference type="InterPro" id="IPR036388">
    <property type="entry name" value="WH-like_DNA-bd_sf"/>
</dbReference>
<dbReference type="PRINTS" id="PR00726">
    <property type="entry name" value="LEXASERPTASE"/>
</dbReference>
<feature type="domain" description="Peptidase S24/S26A/S26B/S26C" evidence="8">
    <location>
        <begin position="82"/>
        <end position="197"/>
    </location>
</feature>
<dbReference type="RefSeq" id="WP_073068577.1">
    <property type="nucleotide sequence ID" value="NZ_FQUS01000042.1"/>
</dbReference>
<evidence type="ECO:0000256" key="3">
    <source>
        <dbReference type="ARBA" id="ARBA00022801"/>
    </source>
</evidence>
<dbReference type="Gene3D" id="2.10.109.10">
    <property type="entry name" value="Umud Fragment, subunit A"/>
    <property type="match status" value="1"/>
</dbReference>
<keyword evidence="4 7" id="KW-0068">Autocatalytic cleavage</keyword>
<dbReference type="InterPro" id="IPR036286">
    <property type="entry name" value="LexA/Signal_pep-like_sf"/>
</dbReference>
<evidence type="ECO:0000259" key="9">
    <source>
        <dbReference type="Pfam" id="PF01726"/>
    </source>
</evidence>
<evidence type="ECO:0000313" key="11">
    <source>
        <dbReference type="Proteomes" id="UP000184041"/>
    </source>
</evidence>
<evidence type="ECO:0000256" key="1">
    <source>
        <dbReference type="ARBA" id="ARBA00007484"/>
    </source>
</evidence>
<comment type="similarity">
    <text evidence="1 7">Belongs to the peptidase S24 family.</text>
</comment>
<keyword evidence="5" id="KW-0234">DNA repair</keyword>
<dbReference type="Gene3D" id="1.10.10.10">
    <property type="entry name" value="Winged helix-like DNA-binding domain superfamily/Winged helix DNA-binding domain"/>
    <property type="match status" value="1"/>
</dbReference>
<dbReference type="InterPro" id="IPR006197">
    <property type="entry name" value="Peptidase_S24_LexA"/>
</dbReference>
<dbReference type="AlphaFoldDB" id="A0A1M5LKF1"/>
<dbReference type="OrthoDB" id="9787787at2"/>
<feature type="domain" description="LexA repressor DNA-binding" evidence="9">
    <location>
        <begin position="1"/>
        <end position="56"/>
    </location>
</feature>
<dbReference type="Pfam" id="PF00717">
    <property type="entry name" value="Peptidase_S24"/>
    <property type="match status" value="1"/>
</dbReference>
<keyword evidence="11" id="KW-1185">Reference proteome</keyword>
<dbReference type="PANTHER" id="PTHR33516:SF2">
    <property type="entry name" value="LEXA REPRESSOR-RELATED"/>
    <property type="match status" value="1"/>
</dbReference>
<evidence type="ECO:0000256" key="5">
    <source>
        <dbReference type="ARBA" id="ARBA00023204"/>
    </source>
</evidence>
<dbReference type="GO" id="GO:0006508">
    <property type="term" value="P:proteolysis"/>
    <property type="evidence" value="ECO:0007669"/>
    <property type="project" value="InterPro"/>
</dbReference>
<dbReference type="InterPro" id="IPR006199">
    <property type="entry name" value="LexA_DNA-bd_dom"/>
</dbReference>
<dbReference type="InterPro" id="IPR039418">
    <property type="entry name" value="LexA-like"/>
</dbReference>
<evidence type="ECO:0000259" key="8">
    <source>
        <dbReference type="Pfam" id="PF00717"/>
    </source>
</evidence>
<dbReference type="InterPro" id="IPR036390">
    <property type="entry name" value="WH_DNA-bd_sf"/>
</dbReference>
<dbReference type="SUPFAM" id="SSF46785">
    <property type="entry name" value="Winged helix' DNA-binding domain"/>
    <property type="match status" value="1"/>
</dbReference>